<dbReference type="Pfam" id="PF00926">
    <property type="entry name" value="DHBP_synthase"/>
    <property type="match status" value="1"/>
</dbReference>
<dbReference type="PANTHER" id="PTHR21327">
    <property type="entry name" value="GTP CYCLOHYDROLASE II-RELATED"/>
    <property type="match status" value="1"/>
</dbReference>
<comment type="catalytic activity">
    <reaction evidence="4">
        <text>D-ribulose 5-phosphate = (2S)-2-hydroxy-3-oxobutyl phosphate + formate + H(+)</text>
        <dbReference type="Rhea" id="RHEA:18457"/>
        <dbReference type="ChEBI" id="CHEBI:15378"/>
        <dbReference type="ChEBI" id="CHEBI:15740"/>
        <dbReference type="ChEBI" id="CHEBI:58121"/>
        <dbReference type="ChEBI" id="CHEBI:58830"/>
        <dbReference type="EC" id="4.1.99.12"/>
    </reaction>
</comment>
<sequence length="267" mass="28212">MPGSMLEGFNSIPETIEAFRNGEFIVVLDDPGRENEGDLIIAAEDVTTEQMAFLIRHSSGIICAPLLPTRADRFNLPPMVVNNEDPRGTAYTLTVDAADAIVSTGISAHDRALACRRLAQDDAELEALVASQQQSQNGSNGSSNGSGNGHAAAPVTAAAAFRRPGHVLPLRARPGGVRERCGHTEAAVDFCRLTGKKRVAVISELIDDGESVPGKPLRLNSGMLRGDGCIAFAQKWGLKVCTISDLAAYLEKTHPTGAFPGPQADEA</sequence>
<protein>
    <recommendedName>
        <fullName evidence="4">3,4-dihydroxy-2-butanone 4-phosphate synthase</fullName>
        <shortName evidence="4">DHBP synthase</shortName>
        <ecNumber evidence="4">4.1.99.12</ecNumber>
    </recommendedName>
</protein>
<dbReference type="PANTHER" id="PTHR21327:SF18">
    <property type="entry name" value="3,4-DIHYDROXY-2-BUTANONE 4-PHOSPHATE SYNTHASE"/>
    <property type="match status" value="1"/>
</dbReference>
<comment type="similarity">
    <text evidence="4">Belongs to the DHBP synthase family.</text>
</comment>
<dbReference type="Gene3D" id="3.90.870.10">
    <property type="entry name" value="DHBP synthase"/>
    <property type="match status" value="1"/>
</dbReference>
<evidence type="ECO:0000256" key="1">
    <source>
        <dbReference type="ARBA" id="ARBA00004904"/>
    </source>
</evidence>
<organism evidence="6 7">
    <name type="scientific">Sporothrix eucalyptigena</name>
    <dbReference type="NCBI Taxonomy" id="1812306"/>
    <lineage>
        <taxon>Eukaryota</taxon>
        <taxon>Fungi</taxon>
        <taxon>Dikarya</taxon>
        <taxon>Ascomycota</taxon>
        <taxon>Pezizomycotina</taxon>
        <taxon>Sordariomycetes</taxon>
        <taxon>Sordariomycetidae</taxon>
        <taxon>Ophiostomatales</taxon>
        <taxon>Ophiostomataceae</taxon>
        <taxon>Sporothrix</taxon>
    </lineage>
</organism>
<feature type="region of interest" description="Disordered" evidence="5">
    <location>
        <begin position="130"/>
        <end position="152"/>
    </location>
</feature>
<reference evidence="6 7" key="1">
    <citation type="submission" date="2024-01" db="EMBL/GenBank/DDBJ databases">
        <authorList>
            <person name="Allen C."/>
            <person name="Tagirdzhanova G."/>
        </authorList>
    </citation>
    <scope>NUCLEOTIDE SEQUENCE [LARGE SCALE GENOMIC DNA]</scope>
</reference>
<evidence type="ECO:0000256" key="2">
    <source>
        <dbReference type="ARBA" id="ARBA00022619"/>
    </source>
</evidence>
<keyword evidence="4" id="KW-0460">Magnesium</keyword>
<name>A0ABP0AP75_9PEZI</name>
<dbReference type="InterPro" id="IPR000422">
    <property type="entry name" value="DHBP_synthase_RibB"/>
</dbReference>
<dbReference type="EC" id="4.1.99.12" evidence="4"/>
<evidence type="ECO:0000256" key="5">
    <source>
        <dbReference type="SAM" id="MobiDB-lite"/>
    </source>
</evidence>
<dbReference type="NCBIfam" id="TIGR00506">
    <property type="entry name" value="ribB"/>
    <property type="match status" value="1"/>
</dbReference>
<comment type="caution">
    <text evidence="6">The sequence shown here is derived from an EMBL/GenBank/DDBJ whole genome shotgun (WGS) entry which is preliminary data.</text>
</comment>
<comment type="function">
    <text evidence="4">Catalyzes the conversion of D-ribulose 5-phosphate to formate and 3,4-dihydroxy-2-butanone 4-phosphate.</text>
</comment>
<keyword evidence="7" id="KW-1185">Reference proteome</keyword>
<comment type="pathway">
    <text evidence="1 4">Cofactor biosynthesis; riboflavin biosynthesis; 2-hydroxy-3-oxobutyl phosphate from D-ribulose 5-phosphate: step 1/1.</text>
</comment>
<keyword evidence="4 6" id="KW-0456">Lyase</keyword>
<accession>A0ABP0AP75</accession>
<dbReference type="Proteomes" id="UP001642482">
    <property type="component" value="Unassembled WGS sequence"/>
</dbReference>
<proteinExistence type="inferred from homology"/>
<evidence type="ECO:0000256" key="4">
    <source>
        <dbReference type="RuleBase" id="RU003843"/>
    </source>
</evidence>
<comment type="subunit">
    <text evidence="4">Homodimer.</text>
</comment>
<evidence type="ECO:0000313" key="7">
    <source>
        <dbReference type="Proteomes" id="UP001642482"/>
    </source>
</evidence>
<feature type="compositionally biased region" description="Low complexity" evidence="5">
    <location>
        <begin position="131"/>
        <end position="152"/>
    </location>
</feature>
<keyword evidence="2 4" id="KW-0686">Riboflavin biosynthesis</keyword>
<evidence type="ECO:0000313" key="6">
    <source>
        <dbReference type="EMBL" id="CAK7209028.1"/>
    </source>
</evidence>
<keyword evidence="4" id="KW-0464">Manganese</keyword>
<dbReference type="SUPFAM" id="SSF55821">
    <property type="entry name" value="YrdC/RibB"/>
    <property type="match status" value="1"/>
</dbReference>
<keyword evidence="3 4" id="KW-0479">Metal-binding</keyword>
<evidence type="ECO:0000256" key="3">
    <source>
        <dbReference type="ARBA" id="ARBA00022723"/>
    </source>
</evidence>
<dbReference type="GO" id="GO:0008686">
    <property type="term" value="F:3,4-dihydroxy-2-butanone-4-phosphate synthase activity"/>
    <property type="evidence" value="ECO:0007669"/>
    <property type="project" value="UniProtKB-EC"/>
</dbReference>
<dbReference type="InterPro" id="IPR017945">
    <property type="entry name" value="DHBP_synth_RibB-like_a/b_dom"/>
</dbReference>
<comment type="cofactor">
    <cofactor evidence="4">
        <name>Mg(2+)</name>
        <dbReference type="ChEBI" id="CHEBI:18420"/>
    </cofactor>
    <cofactor evidence="4">
        <name>Mn(2+)</name>
        <dbReference type="ChEBI" id="CHEBI:29035"/>
    </cofactor>
    <text evidence="4">Binds 2 divalent metal cations per subunit. Magnesium or manganese.</text>
</comment>
<gene>
    <name evidence="6" type="primary">RIB3</name>
    <name evidence="6" type="ORF">SEUCBS140593_000356</name>
</gene>
<dbReference type="EMBL" id="CAWUHD010000002">
    <property type="protein sequence ID" value="CAK7209028.1"/>
    <property type="molecule type" value="Genomic_DNA"/>
</dbReference>